<dbReference type="Proteomes" id="UP000292685">
    <property type="component" value="Unassembled WGS sequence"/>
</dbReference>
<dbReference type="RefSeq" id="WP_130451301.1">
    <property type="nucleotide sequence ID" value="NZ_SHLA01000001.1"/>
</dbReference>
<evidence type="ECO:0000313" key="4">
    <source>
        <dbReference type="Proteomes" id="UP000292685"/>
    </source>
</evidence>
<proteinExistence type="predicted"/>
<dbReference type="CDD" id="cd06588">
    <property type="entry name" value="PhnB_like"/>
    <property type="match status" value="1"/>
</dbReference>
<dbReference type="OrthoDB" id="9795306at2"/>
<organism evidence="3 4">
    <name type="scientific">Zhihengliuella halotolerans</name>
    <dbReference type="NCBI Taxonomy" id="370736"/>
    <lineage>
        <taxon>Bacteria</taxon>
        <taxon>Bacillati</taxon>
        <taxon>Actinomycetota</taxon>
        <taxon>Actinomycetes</taxon>
        <taxon>Micrococcales</taxon>
        <taxon>Micrococcaceae</taxon>
        <taxon>Zhihengliuella</taxon>
    </lineage>
</organism>
<dbReference type="PANTHER" id="PTHR33990:SF1">
    <property type="entry name" value="PROTEIN YJDN"/>
    <property type="match status" value="1"/>
</dbReference>
<dbReference type="InterPro" id="IPR029068">
    <property type="entry name" value="Glyas_Bleomycin-R_OHBP_Dase"/>
</dbReference>
<dbReference type="EMBL" id="SHLA01000001">
    <property type="protein sequence ID" value="RZU62771.1"/>
    <property type="molecule type" value="Genomic_DNA"/>
</dbReference>
<evidence type="ECO:0000256" key="1">
    <source>
        <dbReference type="SAM" id="MobiDB-lite"/>
    </source>
</evidence>
<dbReference type="PANTHER" id="PTHR33990">
    <property type="entry name" value="PROTEIN YJDN-RELATED"/>
    <property type="match status" value="1"/>
</dbReference>
<dbReference type="Gene3D" id="3.10.180.10">
    <property type="entry name" value="2,3-Dihydroxybiphenyl 1,2-Dioxygenase, domain 1"/>
    <property type="match status" value="1"/>
</dbReference>
<gene>
    <name evidence="3" type="ORF">EV380_2374</name>
</gene>
<feature type="domain" description="PhnB-like" evidence="2">
    <location>
        <begin position="5"/>
        <end position="132"/>
    </location>
</feature>
<reference evidence="3 4" key="1">
    <citation type="submission" date="2019-02" db="EMBL/GenBank/DDBJ databases">
        <title>Sequencing the genomes of 1000 actinobacteria strains.</title>
        <authorList>
            <person name="Klenk H.-P."/>
        </authorList>
    </citation>
    <scope>NUCLEOTIDE SEQUENCE [LARGE SCALE GENOMIC DNA]</scope>
    <source>
        <strain evidence="3 4">DSM 17364</strain>
    </source>
</reference>
<dbReference type="Pfam" id="PF06983">
    <property type="entry name" value="3-dmu-9_3-mt"/>
    <property type="match status" value="1"/>
</dbReference>
<dbReference type="AlphaFoldDB" id="A0A4Q8AFZ9"/>
<name>A0A4Q8AFZ9_9MICC</name>
<evidence type="ECO:0000259" key="2">
    <source>
        <dbReference type="Pfam" id="PF06983"/>
    </source>
</evidence>
<protein>
    <submittedName>
        <fullName evidence="3">PhnB protein</fullName>
    </submittedName>
</protein>
<dbReference type="SUPFAM" id="SSF54593">
    <property type="entry name" value="Glyoxalase/Bleomycin resistance protein/Dihydroxybiphenyl dioxygenase"/>
    <property type="match status" value="1"/>
</dbReference>
<evidence type="ECO:0000313" key="3">
    <source>
        <dbReference type="EMBL" id="RZU62771.1"/>
    </source>
</evidence>
<accession>A0A4Q8AFZ9</accession>
<comment type="caution">
    <text evidence="3">The sequence shown here is derived from an EMBL/GenBank/DDBJ whole genome shotgun (WGS) entry which is preliminary data.</text>
</comment>
<feature type="region of interest" description="Disordered" evidence="1">
    <location>
        <begin position="75"/>
        <end position="94"/>
    </location>
</feature>
<keyword evidence="4" id="KW-1185">Reference proteome</keyword>
<sequence>MTIGLTPYLQFPGQAKEALEFYHSVFGGELGMMTYAEGMGEAAGDSGDKIMHGSLFLDRGIHVMASDLPEGMEGNGYGTISLSSSGDDESDSSQLEEWWEKLSAESAVTIPLETAPWGDKFGQLKDRFGVDWMFNVSAVAS</sequence>
<dbReference type="InterPro" id="IPR028973">
    <property type="entry name" value="PhnB-like"/>
</dbReference>